<evidence type="ECO:0000256" key="5">
    <source>
        <dbReference type="ARBA" id="ARBA00022692"/>
    </source>
</evidence>
<keyword evidence="9 14" id="KW-0798">TonB box</keyword>
<evidence type="ECO:0000256" key="1">
    <source>
        <dbReference type="ARBA" id="ARBA00004571"/>
    </source>
</evidence>
<feature type="short sequence motif" description="TonB C-terminal box" evidence="13">
    <location>
        <begin position="721"/>
        <end position="738"/>
    </location>
</feature>
<dbReference type="PROSITE" id="PS01156">
    <property type="entry name" value="TONB_DEPENDENT_REC_2"/>
    <property type="match status" value="1"/>
</dbReference>
<comment type="subcellular location">
    <subcellularLocation>
        <location evidence="1 12">Cell outer membrane</location>
        <topology evidence="1 12">Multi-pass membrane protein</topology>
    </subcellularLocation>
</comment>
<dbReference type="CDD" id="cd01347">
    <property type="entry name" value="ligand_gated_channel"/>
    <property type="match status" value="1"/>
</dbReference>
<gene>
    <name evidence="18" type="ORF">GGR43_001408</name>
</gene>
<organism evidence="18 19">
    <name type="scientific">Sphingobium jiangsuense</name>
    <dbReference type="NCBI Taxonomy" id="870476"/>
    <lineage>
        <taxon>Bacteria</taxon>
        <taxon>Pseudomonadati</taxon>
        <taxon>Pseudomonadota</taxon>
        <taxon>Alphaproteobacteria</taxon>
        <taxon>Sphingomonadales</taxon>
        <taxon>Sphingomonadaceae</taxon>
        <taxon>Sphingobium</taxon>
    </lineage>
</organism>
<keyword evidence="10 12" id="KW-0472">Membrane</keyword>
<evidence type="ECO:0000256" key="14">
    <source>
        <dbReference type="RuleBase" id="RU003357"/>
    </source>
</evidence>
<dbReference type="SUPFAM" id="SSF56935">
    <property type="entry name" value="Porins"/>
    <property type="match status" value="1"/>
</dbReference>
<dbReference type="PANTHER" id="PTHR32552:SF81">
    <property type="entry name" value="TONB-DEPENDENT OUTER MEMBRANE RECEPTOR"/>
    <property type="match status" value="1"/>
</dbReference>
<keyword evidence="3 12" id="KW-1134">Transmembrane beta strand</keyword>
<dbReference type="InterPro" id="IPR000531">
    <property type="entry name" value="Beta-barrel_TonB"/>
</dbReference>
<evidence type="ECO:0000259" key="16">
    <source>
        <dbReference type="Pfam" id="PF00593"/>
    </source>
</evidence>
<evidence type="ECO:0000256" key="13">
    <source>
        <dbReference type="PROSITE-ProRule" id="PRU10144"/>
    </source>
</evidence>
<evidence type="ECO:0000256" key="11">
    <source>
        <dbReference type="ARBA" id="ARBA00023237"/>
    </source>
</evidence>
<dbReference type="EMBL" id="JACIDT010000004">
    <property type="protein sequence ID" value="MBB3925693.1"/>
    <property type="molecule type" value="Genomic_DNA"/>
</dbReference>
<feature type="chain" id="PRO_5030863273" evidence="15">
    <location>
        <begin position="28"/>
        <end position="738"/>
    </location>
</feature>
<evidence type="ECO:0000256" key="12">
    <source>
        <dbReference type="PROSITE-ProRule" id="PRU01360"/>
    </source>
</evidence>
<dbReference type="AlphaFoldDB" id="A0A7W6FP99"/>
<evidence type="ECO:0000256" key="3">
    <source>
        <dbReference type="ARBA" id="ARBA00022452"/>
    </source>
</evidence>
<dbReference type="Pfam" id="PF07715">
    <property type="entry name" value="Plug"/>
    <property type="match status" value="1"/>
</dbReference>
<dbReference type="RefSeq" id="WP_188071255.1">
    <property type="nucleotide sequence ID" value="NZ_BSPS01000025.1"/>
</dbReference>
<dbReference type="Pfam" id="PF00593">
    <property type="entry name" value="TonB_dep_Rec_b-barrel"/>
    <property type="match status" value="1"/>
</dbReference>
<dbReference type="InterPro" id="IPR012910">
    <property type="entry name" value="Plug_dom"/>
</dbReference>
<keyword evidence="6 15" id="KW-0732">Signal</keyword>
<evidence type="ECO:0000256" key="9">
    <source>
        <dbReference type="ARBA" id="ARBA00023077"/>
    </source>
</evidence>
<dbReference type="PANTHER" id="PTHR32552">
    <property type="entry name" value="FERRICHROME IRON RECEPTOR-RELATED"/>
    <property type="match status" value="1"/>
</dbReference>
<name>A0A7W6FP99_9SPHN</name>
<feature type="domain" description="TonB-dependent receptor plug" evidence="17">
    <location>
        <begin position="53"/>
        <end position="164"/>
    </location>
</feature>
<evidence type="ECO:0000313" key="18">
    <source>
        <dbReference type="EMBL" id="MBB3925693.1"/>
    </source>
</evidence>
<evidence type="ECO:0000256" key="2">
    <source>
        <dbReference type="ARBA" id="ARBA00022448"/>
    </source>
</evidence>
<keyword evidence="18" id="KW-0675">Receptor</keyword>
<dbReference type="GO" id="GO:0009279">
    <property type="term" value="C:cell outer membrane"/>
    <property type="evidence" value="ECO:0007669"/>
    <property type="project" value="UniProtKB-SubCell"/>
</dbReference>
<keyword evidence="8" id="KW-0406">Ion transport</keyword>
<keyword evidence="11 12" id="KW-0998">Cell outer membrane</keyword>
<dbReference type="Gene3D" id="2.40.170.20">
    <property type="entry name" value="TonB-dependent receptor, beta-barrel domain"/>
    <property type="match status" value="1"/>
</dbReference>
<feature type="domain" description="TonB-dependent receptor-like beta-barrel" evidence="16">
    <location>
        <begin position="308"/>
        <end position="700"/>
    </location>
</feature>
<evidence type="ECO:0000259" key="17">
    <source>
        <dbReference type="Pfam" id="PF07715"/>
    </source>
</evidence>
<evidence type="ECO:0000256" key="15">
    <source>
        <dbReference type="SAM" id="SignalP"/>
    </source>
</evidence>
<keyword evidence="2 12" id="KW-0813">Transport</keyword>
<feature type="signal peptide" evidence="15">
    <location>
        <begin position="1"/>
        <end position="27"/>
    </location>
</feature>
<reference evidence="18 19" key="1">
    <citation type="submission" date="2020-08" db="EMBL/GenBank/DDBJ databases">
        <title>Genomic Encyclopedia of Type Strains, Phase IV (KMG-IV): sequencing the most valuable type-strain genomes for metagenomic binning, comparative biology and taxonomic classification.</title>
        <authorList>
            <person name="Goeker M."/>
        </authorList>
    </citation>
    <scope>NUCLEOTIDE SEQUENCE [LARGE SCALE GENOMIC DNA]</scope>
    <source>
        <strain evidence="18 19">DSM 26189</strain>
    </source>
</reference>
<evidence type="ECO:0000256" key="6">
    <source>
        <dbReference type="ARBA" id="ARBA00022729"/>
    </source>
</evidence>
<evidence type="ECO:0000256" key="8">
    <source>
        <dbReference type="ARBA" id="ARBA00023065"/>
    </source>
</evidence>
<evidence type="ECO:0000313" key="19">
    <source>
        <dbReference type="Proteomes" id="UP000571950"/>
    </source>
</evidence>
<protein>
    <submittedName>
        <fullName evidence="18">Iron complex outermembrane receptor protein</fullName>
    </submittedName>
</protein>
<dbReference type="PROSITE" id="PS52016">
    <property type="entry name" value="TONB_DEPENDENT_REC_3"/>
    <property type="match status" value="1"/>
</dbReference>
<dbReference type="InterPro" id="IPR039426">
    <property type="entry name" value="TonB-dep_rcpt-like"/>
</dbReference>
<keyword evidence="19" id="KW-1185">Reference proteome</keyword>
<proteinExistence type="inferred from homology"/>
<keyword evidence="5 12" id="KW-0812">Transmembrane</keyword>
<evidence type="ECO:0000256" key="4">
    <source>
        <dbReference type="ARBA" id="ARBA00022496"/>
    </source>
</evidence>
<accession>A0A7W6FP99</accession>
<keyword evidence="4" id="KW-0410">Iron transport</keyword>
<evidence type="ECO:0000256" key="10">
    <source>
        <dbReference type="ARBA" id="ARBA00023136"/>
    </source>
</evidence>
<dbReference type="Proteomes" id="UP000571950">
    <property type="component" value="Unassembled WGS sequence"/>
</dbReference>
<dbReference type="InterPro" id="IPR010917">
    <property type="entry name" value="TonB_rcpt_CS"/>
</dbReference>
<evidence type="ECO:0000256" key="7">
    <source>
        <dbReference type="ARBA" id="ARBA00023004"/>
    </source>
</evidence>
<dbReference type="InterPro" id="IPR036942">
    <property type="entry name" value="Beta-barrel_TonB_sf"/>
</dbReference>
<keyword evidence="7" id="KW-0408">Iron</keyword>
<comment type="similarity">
    <text evidence="12 14">Belongs to the TonB-dependent receptor family.</text>
</comment>
<dbReference type="GO" id="GO:0006826">
    <property type="term" value="P:iron ion transport"/>
    <property type="evidence" value="ECO:0007669"/>
    <property type="project" value="UniProtKB-KW"/>
</dbReference>
<sequence length="738" mass="79685">MSVSSGMTMMLTGGLLASTALSGPAWAQGGANANANIGLEDIVVTAQRREDNLQRTPIAITALSPAELETRNIQSARDLMQVTPGLQVNTQTAGNSGGSATYFLRGMGQQRSANGTSPAVGIYVDDFYYPSLHGSVFAILDLQQVEVLRGPQGTLFGRNTIGGAIRYTTKKPDFKETTGYVQGTVGSYDRFDLTGSLNVALSDKVAIRMTGGRLRTDGYVHQQNGGKDAGATKTDLVRGQLRVAPTETLEINLAGQYTESEIDGFPYYVPRPVNTSIGLPGAWNRSANGAARPYDDRYASECDYCQAGTNRREMSDGTYKSVTGSIAWTLSDSFSVKSLTGWQKVESSYIKDLDASPLPISDSVSSGTDRAFSQELQLNGDFLDGRLNTVFGGYYYDEKHVDLPPKYGNQTNLGSTIPQALLTGWTKTKAAFFDATFKVTDRFTALGGIRYSVDKKRAIVRSAAGATIATIDDKFPSTTWRAGVQMQWTPQAMTYATISRGFRAGGVGKINNASPILDSFEPETATNYEVGARIDLFDRVLRLNPTLFHTRWKDIQVQRVVPSTGSGGAQIYVDNAASARSQGFELEAQLAATRQLRLFGALSLLDTKYTSIGPISAITLDTKFVRAPKVTYSLGATYDADVGDAIHARATLNWSYQAKQYSAPSVPIQPVIPAYGVLNARVDLSHKDSGLSLGLFVTNLTDKVYYIGGNDYSNAATGTAQYDLGRPREFGATLKFAF</sequence>
<comment type="caution">
    <text evidence="18">The sequence shown here is derived from an EMBL/GenBank/DDBJ whole genome shotgun (WGS) entry which is preliminary data.</text>
</comment>